<reference evidence="4 7" key="1">
    <citation type="journal article" date="2011" name="Nature">
        <title>The Medicago genome provides insight into the evolution of rhizobial symbioses.</title>
        <authorList>
            <person name="Young N.D."/>
            <person name="Debelle F."/>
            <person name="Oldroyd G.E."/>
            <person name="Geurts R."/>
            <person name="Cannon S.B."/>
            <person name="Udvardi M.K."/>
            <person name="Benedito V.A."/>
            <person name="Mayer K.F."/>
            <person name="Gouzy J."/>
            <person name="Schoof H."/>
            <person name="Van de Peer Y."/>
            <person name="Proost S."/>
            <person name="Cook D.R."/>
            <person name="Meyers B.C."/>
            <person name="Spannagl M."/>
            <person name="Cheung F."/>
            <person name="De Mita S."/>
            <person name="Krishnakumar V."/>
            <person name="Gundlach H."/>
            <person name="Zhou S."/>
            <person name="Mudge J."/>
            <person name="Bharti A.K."/>
            <person name="Murray J.D."/>
            <person name="Naoumkina M.A."/>
            <person name="Rosen B."/>
            <person name="Silverstein K.A."/>
            <person name="Tang H."/>
            <person name="Rombauts S."/>
            <person name="Zhao P.X."/>
            <person name="Zhou P."/>
            <person name="Barbe V."/>
            <person name="Bardou P."/>
            <person name="Bechner M."/>
            <person name="Bellec A."/>
            <person name="Berger A."/>
            <person name="Berges H."/>
            <person name="Bidwell S."/>
            <person name="Bisseling T."/>
            <person name="Choisne N."/>
            <person name="Couloux A."/>
            <person name="Denny R."/>
            <person name="Deshpande S."/>
            <person name="Dai X."/>
            <person name="Doyle J.J."/>
            <person name="Dudez A.M."/>
            <person name="Farmer A.D."/>
            <person name="Fouteau S."/>
            <person name="Franken C."/>
            <person name="Gibelin C."/>
            <person name="Gish J."/>
            <person name="Goldstein S."/>
            <person name="Gonzalez A.J."/>
            <person name="Green P.J."/>
            <person name="Hallab A."/>
            <person name="Hartog M."/>
            <person name="Hua A."/>
            <person name="Humphray S.J."/>
            <person name="Jeong D.H."/>
            <person name="Jing Y."/>
            <person name="Jocker A."/>
            <person name="Kenton S.M."/>
            <person name="Kim D.J."/>
            <person name="Klee K."/>
            <person name="Lai H."/>
            <person name="Lang C."/>
            <person name="Lin S."/>
            <person name="Macmil S.L."/>
            <person name="Magdelenat G."/>
            <person name="Matthews L."/>
            <person name="McCorrison J."/>
            <person name="Monaghan E.L."/>
            <person name="Mun J.H."/>
            <person name="Najar F.Z."/>
            <person name="Nicholson C."/>
            <person name="Noirot C."/>
            <person name="O'Bleness M."/>
            <person name="Paule C.R."/>
            <person name="Poulain J."/>
            <person name="Prion F."/>
            <person name="Qin B."/>
            <person name="Qu C."/>
            <person name="Retzel E.F."/>
            <person name="Riddle C."/>
            <person name="Sallet E."/>
            <person name="Samain S."/>
            <person name="Samson N."/>
            <person name="Sanders I."/>
            <person name="Saurat O."/>
            <person name="Scarpelli C."/>
            <person name="Schiex T."/>
            <person name="Segurens B."/>
            <person name="Severin A.J."/>
            <person name="Sherrier D.J."/>
            <person name="Shi R."/>
            <person name="Sims S."/>
            <person name="Singer S.R."/>
            <person name="Sinharoy S."/>
            <person name="Sterck L."/>
            <person name="Viollet A."/>
            <person name="Wang B.B."/>
            <person name="Wang K."/>
            <person name="Wang M."/>
            <person name="Wang X."/>
            <person name="Warfsmann J."/>
            <person name="Weissenbach J."/>
            <person name="White D.D."/>
            <person name="White J.D."/>
            <person name="Wiley G.B."/>
            <person name="Wincker P."/>
            <person name="Xing Y."/>
            <person name="Yang L."/>
            <person name="Yao Z."/>
            <person name="Ying F."/>
            <person name="Zhai J."/>
            <person name="Zhou L."/>
            <person name="Zuber A."/>
            <person name="Denarie J."/>
            <person name="Dixon R.A."/>
            <person name="May G.D."/>
            <person name="Schwartz D.C."/>
            <person name="Rogers J."/>
            <person name="Quetier F."/>
            <person name="Town C.D."/>
            <person name="Roe B.A."/>
        </authorList>
    </citation>
    <scope>NUCLEOTIDE SEQUENCE [LARGE SCALE GENOMIC DNA]</scope>
    <source>
        <strain evidence="4">A17</strain>
        <strain evidence="6 7">cv. Jemalong A17</strain>
    </source>
</reference>
<name>G7JCI7_MEDTR</name>
<dbReference type="KEGG" id="mtr:11415960"/>
<reference evidence="6" key="3">
    <citation type="submission" date="2015-04" db="UniProtKB">
        <authorList>
            <consortium name="EnsemblPlants"/>
        </authorList>
    </citation>
    <scope>IDENTIFICATION</scope>
    <source>
        <strain evidence="6">cv. Jemalong A17</strain>
    </source>
</reference>
<feature type="domain" description="Non-reducing end beta-L-arabinofuranosidase-like GH127 middle" evidence="3">
    <location>
        <begin position="507"/>
        <end position="619"/>
    </location>
</feature>
<feature type="domain" description="Non-reducing end beta-L-arabinofuranosidase-like GH127 catalytic" evidence="2">
    <location>
        <begin position="111"/>
        <end position="494"/>
    </location>
</feature>
<dbReference type="EMBL" id="PSQE01000004">
    <property type="protein sequence ID" value="RHN61085.1"/>
    <property type="molecule type" value="Genomic_DNA"/>
</dbReference>
<dbReference type="Gene3D" id="2.80.10.50">
    <property type="match status" value="1"/>
</dbReference>
<dbReference type="Proteomes" id="UP000002051">
    <property type="component" value="Chromosome 4"/>
</dbReference>
<proteinExistence type="predicted"/>
<sequence length="862" mass="96520">MMEAFVYVFLALILCGCANSKECINNLPQSHTLRTELMASKNETWKKEVMMYQSHVHVTPSDESAWQEMIPKEMFLTQENQRDWAAKYREMKNADVSKPPVGFLKEVPLGDVRLLEGSIHAQAQKTNLEYLLMLDVDRLIWSFRKMAGLPTPGAPYGGWEKPDQELRGHFVGHYLSATAQMWASTNNNIVKDKMSALVSGLSACQEKIGTGYLSAFPTEFFDRIENLEYAWAPYYTIHKILAGLLDQYTIAGNPQGLKMVTWMVDYFYNRVMNVIQKFTVNRHYQSLNEEAGGMNDLLYRLYSLTRDPKHLELAHLFDKPCFLGVLAVQGNDIADFHANTHIPIVVGAQLRYELTGDLHYKDIGQYFMDIVNSSHAYATGGTSVGEFWRNPKRIADNLKSAETEESCSTYNMLKVSRHLFRWTKEVTYADYYERALTNGVLSIQRGTDPGVMIYMLPLGLGVSKAQTYWKWGTPFDSFWCCYGTGIESFSKLGDSIYFEEEGKHRSLYIIQYISSSFNWNSGTVNKKNHNRKSGQLLLTQTVVPASSSDPFLRATFTFSPTAAIGTSSTLNFRIPSWTLANGAKALLNSETLPLPAPGNYLSITRPWSASDKLTLQLPLTIRTEAVKDDRPEFASLQAILYGPYLLAGHTTSIWDIKGVTNKAVADWITPIPSNYSSQLVSYSQDINKSTLVITNSKQSLTMEILPGPGTENAPHATFRLIPKDADGKTVMLEPFDLPGMTVSHQGPEKPLIIVDSSHGGPSSVFLVVPGLDGRNQTISLESQSNKDCYVHSDMSAGSGVKLVCKSASETSFNQANSFVSGKGLRQYNPISFVAKGANQNFLLEPLFNFRDEHYTVYFNLQG</sequence>
<evidence type="ECO:0000313" key="6">
    <source>
        <dbReference type="EnsemblPlants" id="AES88948"/>
    </source>
</evidence>
<reference evidence="8" key="4">
    <citation type="journal article" date="2018" name="Nat. Plants">
        <title>Whole-genome landscape of Medicago truncatula symbiotic genes.</title>
        <authorList>
            <person name="Pecrix Y."/>
            <person name="Staton S.E."/>
            <person name="Sallet E."/>
            <person name="Lelandais-Briere C."/>
            <person name="Moreau S."/>
            <person name="Carrere S."/>
            <person name="Blein T."/>
            <person name="Jardinaud M.F."/>
            <person name="Latrasse D."/>
            <person name="Zouine M."/>
            <person name="Zahm M."/>
            <person name="Kreplak J."/>
            <person name="Mayjonade B."/>
            <person name="Satge C."/>
            <person name="Perez M."/>
            <person name="Cauet S."/>
            <person name="Marande W."/>
            <person name="Chantry-Darmon C."/>
            <person name="Lopez-Roques C."/>
            <person name="Bouchez O."/>
            <person name="Berard A."/>
            <person name="Debelle F."/>
            <person name="Munos S."/>
            <person name="Bendahmane A."/>
            <person name="Berges H."/>
            <person name="Niebel A."/>
            <person name="Buitink J."/>
            <person name="Frugier F."/>
            <person name="Benhamed M."/>
            <person name="Crespi M."/>
            <person name="Gouzy J."/>
            <person name="Gamas P."/>
        </authorList>
    </citation>
    <scope>NUCLEOTIDE SEQUENCE [LARGE SCALE GENOMIC DNA]</scope>
    <source>
        <strain evidence="8">cv. Jemalong A17</strain>
    </source>
</reference>
<reference evidence="4 7" key="2">
    <citation type="journal article" date="2014" name="BMC Genomics">
        <title>An improved genome release (version Mt4.0) for the model legume Medicago truncatula.</title>
        <authorList>
            <person name="Tang H."/>
            <person name="Krishnakumar V."/>
            <person name="Bidwell S."/>
            <person name="Rosen B."/>
            <person name="Chan A."/>
            <person name="Zhou S."/>
            <person name="Gentzbittel L."/>
            <person name="Childs K.L."/>
            <person name="Yandell M."/>
            <person name="Gundlach H."/>
            <person name="Mayer K.F."/>
            <person name="Schwartz D.C."/>
            <person name="Town C.D."/>
        </authorList>
    </citation>
    <scope>GENOME REANNOTATION</scope>
    <source>
        <strain evidence="6 7">cv. Jemalong A17</strain>
    </source>
</reference>
<dbReference type="GO" id="GO:0016798">
    <property type="term" value="F:hydrolase activity, acting on glycosyl bonds"/>
    <property type="evidence" value="ECO:0007669"/>
    <property type="project" value="UniProtKB-KW"/>
</dbReference>
<dbReference type="InterPro" id="IPR012878">
    <property type="entry name" value="Beta-AFase-like_GH127_cat"/>
</dbReference>
<dbReference type="eggNOG" id="ENOG502QRCI">
    <property type="taxonomic scope" value="Eukaryota"/>
</dbReference>
<keyword evidence="5" id="KW-0326">Glycosidase</keyword>
<feature type="chain" id="PRO_5014572836" evidence="1">
    <location>
        <begin position="21"/>
        <end position="862"/>
    </location>
</feature>
<dbReference type="HOGENOM" id="CLU_008033_0_0_1"/>
<dbReference type="Pfam" id="PF20736">
    <property type="entry name" value="Glyco_hydro127M"/>
    <property type="match status" value="1"/>
</dbReference>
<dbReference type="OrthoDB" id="5358475at2759"/>
<dbReference type="EnsemblPlants" id="AES88948">
    <property type="protein sequence ID" value="AES88948"/>
    <property type="gene ID" value="MTR_4g065220"/>
</dbReference>
<dbReference type="InterPro" id="IPR008928">
    <property type="entry name" value="6-hairpin_glycosidase_sf"/>
</dbReference>
<keyword evidence="1" id="KW-0732">Signal</keyword>
<keyword evidence="5" id="KW-0378">Hydrolase</keyword>
<accession>A0A0C3WY80</accession>
<dbReference type="PaxDb" id="3880-AES88950"/>
<protein>
    <submittedName>
        <fullName evidence="4">DUF1680 domain protein</fullName>
    </submittedName>
    <submittedName>
        <fullName evidence="5">Putative six-hairpin glycosidase, beta-L-arabinofuranosidase, GH127</fullName>
    </submittedName>
</protein>
<evidence type="ECO:0000313" key="4">
    <source>
        <dbReference type="EMBL" id="AES88948.2"/>
    </source>
</evidence>
<evidence type="ECO:0000313" key="7">
    <source>
        <dbReference type="Proteomes" id="UP000002051"/>
    </source>
</evidence>
<dbReference type="SUPFAM" id="SSF48208">
    <property type="entry name" value="Six-hairpin glycosidases"/>
    <property type="match status" value="1"/>
</dbReference>
<evidence type="ECO:0000313" key="8">
    <source>
        <dbReference type="Proteomes" id="UP000265566"/>
    </source>
</evidence>
<dbReference type="PANTHER" id="PTHR31151:SF0">
    <property type="entry name" value="PROLINE-TRNA LIGASE (DUF1680)"/>
    <property type="match status" value="1"/>
</dbReference>
<dbReference type="Proteomes" id="UP000265566">
    <property type="component" value="Chromosome 4"/>
</dbReference>
<dbReference type="EMBL" id="CM001220">
    <property type="protein sequence ID" value="AES88948.2"/>
    <property type="molecule type" value="Genomic_DNA"/>
</dbReference>
<dbReference type="InterPro" id="IPR049046">
    <property type="entry name" value="Beta-AFase-like_GH127_middle"/>
</dbReference>
<evidence type="ECO:0000313" key="5">
    <source>
        <dbReference type="EMBL" id="RHN61085.1"/>
    </source>
</evidence>
<dbReference type="AlphaFoldDB" id="G7JCI7"/>
<dbReference type="GO" id="GO:0005975">
    <property type="term" value="P:carbohydrate metabolic process"/>
    <property type="evidence" value="ECO:0007669"/>
    <property type="project" value="InterPro"/>
</dbReference>
<evidence type="ECO:0000259" key="2">
    <source>
        <dbReference type="Pfam" id="PF07944"/>
    </source>
</evidence>
<organism evidence="4 7">
    <name type="scientific">Medicago truncatula</name>
    <name type="common">Barrel medic</name>
    <name type="synonym">Medicago tribuloides</name>
    <dbReference type="NCBI Taxonomy" id="3880"/>
    <lineage>
        <taxon>Eukaryota</taxon>
        <taxon>Viridiplantae</taxon>
        <taxon>Streptophyta</taxon>
        <taxon>Embryophyta</taxon>
        <taxon>Tracheophyta</taxon>
        <taxon>Spermatophyta</taxon>
        <taxon>Magnoliopsida</taxon>
        <taxon>eudicotyledons</taxon>
        <taxon>Gunneridae</taxon>
        <taxon>Pentapetalae</taxon>
        <taxon>rosids</taxon>
        <taxon>fabids</taxon>
        <taxon>Fabales</taxon>
        <taxon>Fabaceae</taxon>
        <taxon>Papilionoideae</taxon>
        <taxon>50 kb inversion clade</taxon>
        <taxon>NPAAA clade</taxon>
        <taxon>Hologalegina</taxon>
        <taxon>IRL clade</taxon>
        <taxon>Trifolieae</taxon>
        <taxon>Medicago</taxon>
    </lineage>
</organism>
<dbReference type="Pfam" id="PF07944">
    <property type="entry name" value="Beta-AFase-like_GH127_cat"/>
    <property type="match status" value="1"/>
</dbReference>
<accession>G7JCI7</accession>
<dbReference type="PANTHER" id="PTHR31151">
    <property type="entry name" value="PROLINE-TRNA LIGASE (DUF1680)"/>
    <property type="match status" value="1"/>
</dbReference>
<gene>
    <name evidence="6" type="primary">11415960</name>
    <name evidence="4" type="ordered locus">MTR_4g065220</name>
    <name evidence="5" type="ORF">MtrunA17_Chr4g0032821</name>
</gene>
<feature type="signal peptide" evidence="1">
    <location>
        <begin position="1"/>
        <end position="20"/>
    </location>
</feature>
<keyword evidence="7" id="KW-1185">Reference proteome</keyword>
<reference evidence="5" key="5">
    <citation type="journal article" date="2018" name="Nat. Plants">
        <title>Whole-genome landscape of Medicago truncatula symbiotic genes.</title>
        <authorList>
            <person name="Pecrix Y."/>
            <person name="Gamas P."/>
            <person name="Carrere S."/>
        </authorList>
    </citation>
    <scope>NUCLEOTIDE SEQUENCE</scope>
    <source>
        <tissue evidence="5">Leaves</tissue>
    </source>
</reference>
<evidence type="ECO:0000256" key="1">
    <source>
        <dbReference type="SAM" id="SignalP"/>
    </source>
</evidence>
<evidence type="ECO:0000259" key="3">
    <source>
        <dbReference type="Pfam" id="PF20736"/>
    </source>
</evidence>
<dbReference type="Gramene" id="rna23508">
    <property type="protein sequence ID" value="RHN61085.1"/>
    <property type="gene ID" value="gene23508"/>
</dbReference>